<evidence type="ECO:0000256" key="2">
    <source>
        <dbReference type="ARBA" id="ARBA00009261"/>
    </source>
</evidence>
<feature type="transmembrane region" description="Helical" evidence="9">
    <location>
        <begin position="348"/>
        <end position="371"/>
    </location>
</feature>
<feature type="transmembrane region" description="Helical" evidence="9">
    <location>
        <begin position="418"/>
        <end position="436"/>
    </location>
</feature>
<evidence type="ECO:0000256" key="4">
    <source>
        <dbReference type="ARBA" id="ARBA00022475"/>
    </source>
</evidence>
<dbReference type="Pfam" id="PF01235">
    <property type="entry name" value="Na_Ala_symp"/>
    <property type="match status" value="1"/>
</dbReference>
<feature type="transmembrane region" description="Helical" evidence="9">
    <location>
        <begin position="239"/>
        <end position="262"/>
    </location>
</feature>
<evidence type="ECO:0000256" key="9">
    <source>
        <dbReference type="RuleBase" id="RU363064"/>
    </source>
</evidence>
<keyword evidence="8 9" id="KW-0472">Membrane</keyword>
<sequence>MESFIPMLNAIDSFMWGPPLITLLVGTGIYLTLRLKLLQVVRLPKALSLIFKAKNHGEGDVSSFKALCVALAATVGTGNIVGVATAVKIGGPGAIFWMWMAAFFGMATKYAEGLLAVKYRSTDAKGNIAGGPMYYIRQGMGEKYKPLATFFAAATILVAYFGIGTFPQVNAIVDSAEISFGLSKVLTGAVLTILIAAITIGGLQSIAKVAAKVIPFMAVMYIAISVGLIAMNFDGVPAAVALIFESAFTGTAAAGGFAGSTIMMAMQNGIARGVFSNESGLGSAPIAAAAAKTKEPAEQGLISMTGTFIDTLIICTMTGLALVLTGVWQGDAAGAAMTSAAFASAYGAAGSSLLTIALVLFAFTTILGWNYYGERACIYLFGTKGVMPYRIIFIALIASGGFLKLEAIWILADIVNGLMAIPNLIALIALSGVVVAETESYLSRKGELDEDDIPHATITE</sequence>
<accession>A0A927WQK5</accession>
<dbReference type="Gene3D" id="1.20.1740.10">
    <property type="entry name" value="Amino acid/polyamine transporter I"/>
    <property type="match status" value="1"/>
</dbReference>
<dbReference type="PROSITE" id="PS00873">
    <property type="entry name" value="NA_ALANINE_SYMP"/>
    <property type="match status" value="1"/>
</dbReference>
<evidence type="ECO:0000256" key="8">
    <source>
        <dbReference type="ARBA" id="ARBA00023136"/>
    </source>
</evidence>
<dbReference type="NCBIfam" id="TIGR00835">
    <property type="entry name" value="agcS"/>
    <property type="match status" value="1"/>
</dbReference>
<keyword evidence="5 9" id="KW-0812">Transmembrane</keyword>
<organism evidence="10 11">
    <name type="scientific">Selenomonas ruminantium</name>
    <dbReference type="NCBI Taxonomy" id="971"/>
    <lineage>
        <taxon>Bacteria</taxon>
        <taxon>Bacillati</taxon>
        <taxon>Bacillota</taxon>
        <taxon>Negativicutes</taxon>
        <taxon>Selenomonadales</taxon>
        <taxon>Selenomonadaceae</taxon>
        <taxon>Selenomonas</taxon>
    </lineage>
</organism>
<evidence type="ECO:0000256" key="3">
    <source>
        <dbReference type="ARBA" id="ARBA00022448"/>
    </source>
</evidence>
<dbReference type="PANTHER" id="PTHR30330:SF3">
    <property type="entry name" value="TRANSCRIPTIONAL REGULATOR, LRP FAMILY"/>
    <property type="match status" value="1"/>
</dbReference>
<reference evidence="10" key="1">
    <citation type="submission" date="2019-04" db="EMBL/GenBank/DDBJ databases">
        <title>Evolution of Biomass-Degrading Anaerobic Consortia Revealed by Metagenomics.</title>
        <authorList>
            <person name="Peng X."/>
        </authorList>
    </citation>
    <scope>NUCLEOTIDE SEQUENCE</scope>
    <source>
        <strain evidence="10">SIG242</strain>
    </source>
</reference>
<dbReference type="RefSeq" id="WP_303669962.1">
    <property type="nucleotide sequence ID" value="NZ_SVCA01000009.1"/>
</dbReference>
<evidence type="ECO:0000313" key="10">
    <source>
        <dbReference type="EMBL" id="MBE6085824.1"/>
    </source>
</evidence>
<feature type="transmembrane region" description="Helical" evidence="9">
    <location>
        <begin position="93"/>
        <end position="111"/>
    </location>
</feature>
<dbReference type="FunFam" id="1.20.1740.10:FF:000004">
    <property type="entry name" value="Sodium:alanine symporter family protein"/>
    <property type="match status" value="1"/>
</dbReference>
<feature type="transmembrane region" description="Helical" evidence="9">
    <location>
        <begin position="308"/>
        <end position="328"/>
    </location>
</feature>
<feature type="transmembrane region" description="Helical" evidence="9">
    <location>
        <begin position="213"/>
        <end position="233"/>
    </location>
</feature>
<evidence type="ECO:0000256" key="1">
    <source>
        <dbReference type="ARBA" id="ARBA00004651"/>
    </source>
</evidence>
<feature type="transmembrane region" description="Helical" evidence="9">
    <location>
        <begin position="20"/>
        <end position="43"/>
    </location>
</feature>
<feature type="transmembrane region" description="Helical" evidence="9">
    <location>
        <begin position="64"/>
        <end position="87"/>
    </location>
</feature>
<evidence type="ECO:0000256" key="7">
    <source>
        <dbReference type="ARBA" id="ARBA00022989"/>
    </source>
</evidence>
<keyword evidence="6 9" id="KW-0769">Symport</keyword>
<dbReference type="GO" id="GO:0005886">
    <property type="term" value="C:plasma membrane"/>
    <property type="evidence" value="ECO:0007669"/>
    <property type="project" value="UniProtKB-SubCell"/>
</dbReference>
<keyword evidence="3 9" id="KW-0813">Transport</keyword>
<feature type="transmembrane region" description="Helical" evidence="9">
    <location>
        <begin position="147"/>
        <end position="166"/>
    </location>
</feature>
<keyword evidence="4 9" id="KW-1003">Cell membrane</keyword>
<dbReference type="GO" id="GO:0005283">
    <property type="term" value="F:amino acid:sodium symporter activity"/>
    <property type="evidence" value="ECO:0007669"/>
    <property type="project" value="InterPro"/>
</dbReference>
<dbReference type="PANTHER" id="PTHR30330">
    <property type="entry name" value="AGSS FAMILY TRANSPORTER, SODIUM-ALANINE"/>
    <property type="match status" value="1"/>
</dbReference>
<name>A0A927WQK5_SELRU</name>
<dbReference type="PRINTS" id="PR00175">
    <property type="entry name" value="NAALASMPORT"/>
</dbReference>
<comment type="similarity">
    <text evidence="2 9">Belongs to the alanine or glycine:cation symporter (AGCS) (TC 2.A.25) family.</text>
</comment>
<dbReference type="AlphaFoldDB" id="A0A927WQK5"/>
<comment type="caution">
    <text evidence="10">The sequence shown here is derived from an EMBL/GenBank/DDBJ whole genome shotgun (WGS) entry which is preliminary data.</text>
</comment>
<evidence type="ECO:0000313" key="11">
    <source>
        <dbReference type="Proteomes" id="UP000772151"/>
    </source>
</evidence>
<dbReference type="EMBL" id="SVCA01000009">
    <property type="protein sequence ID" value="MBE6085824.1"/>
    <property type="molecule type" value="Genomic_DNA"/>
</dbReference>
<dbReference type="Proteomes" id="UP000772151">
    <property type="component" value="Unassembled WGS sequence"/>
</dbReference>
<feature type="transmembrane region" description="Helical" evidence="9">
    <location>
        <begin position="178"/>
        <end position="201"/>
    </location>
</feature>
<evidence type="ECO:0000256" key="6">
    <source>
        <dbReference type="ARBA" id="ARBA00022847"/>
    </source>
</evidence>
<dbReference type="InterPro" id="IPR001463">
    <property type="entry name" value="Na/Ala_symport"/>
</dbReference>
<evidence type="ECO:0000256" key="5">
    <source>
        <dbReference type="ARBA" id="ARBA00022692"/>
    </source>
</evidence>
<feature type="transmembrane region" description="Helical" evidence="9">
    <location>
        <begin position="391"/>
        <end position="412"/>
    </location>
</feature>
<comment type="subcellular location">
    <subcellularLocation>
        <location evidence="1 9">Cell membrane</location>
        <topology evidence="1 9">Multi-pass membrane protein</topology>
    </subcellularLocation>
</comment>
<keyword evidence="7 9" id="KW-1133">Transmembrane helix</keyword>
<proteinExistence type="inferred from homology"/>
<protein>
    <submittedName>
        <fullName evidence="10">Sodium:alanine symporter family protein</fullName>
    </submittedName>
</protein>
<gene>
    <name evidence="10" type="ORF">E7203_10310</name>
</gene>